<comment type="subcellular location">
    <subcellularLocation>
        <location evidence="1">Nucleus</location>
    </subcellularLocation>
</comment>
<dbReference type="SUPFAM" id="SSF53335">
    <property type="entry name" value="S-adenosyl-L-methionine-dependent methyltransferases"/>
    <property type="match status" value="1"/>
</dbReference>
<gene>
    <name evidence="10" type="ORF">AAF712_004480</name>
</gene>
<evidence type="ECO:0000256" key="5">
    <source>
        <dbReference type="ARBA" id="ARBA00022691"/>
    </source>
</evidence>
<dbReference type="PRINTS" id="PR00105">
    <property type="entry name" value="C5METTRFRASE"/>
</dbReference>
<evidence type="ECO:0000256" key="4">
    <source>
        <dbReference type="ARBA" id="ARBA00022679"/>
    </source>
</evidence>
<dbReference type="PANTHER" id="PTHR10629">
    <property type="entry name" value="CYTOSINE-SPECIFIC METHYLTRANSFERASE"/>
    <property type="match status" value="1"/>
</dbReference>
<dbReference type="Gene3D" id="2.30.30.490">
    <property type="match status" value="2"/>
</dbReference>
<dbReference type="Proteomes" id="UP001437256">
    <property type="component" value="Unassembled WGS sequence"/>
</dbReference>
<keyword evidence="3 7" id="KW-0489">Methyltransferase</keyword>
<feature type="domain" description="RFTS" evidence="9">
    <location>
        <begin position="76"/>
        <end position="210"/>
    </location>
</feature>
<dbReference type="InterPro" id="IPR001525">
    <property type="entry name" value="C5_MeTfrase"/>
</dbReference>
<evidence type="ECO:0000256" key="8">
    <source>
        <dbReference type="SAM" id="MobiDB-lite"/>
    </source>
</evidence>
<comment type="similarity">
    <text evidence="7">Belongs to the class I-like SAM-binding methyltransferase superfamily. C5-methyltransferase family.</text>
</comment>
<evidence type="ECO:0000256" key="3">
    <source>
        <dbReference type="ARBA" id="ARBA00022603"/>
    </source>
</evidence>
<keyword evidence="11" id="KW-1185">Reference proteome</keyword>
<feature type="compositionally biased region" description="Acidic residues" evidence="8">
    <location>
        <begin position="60"/>
        <end position="69"/>
    </location>
</feature>
<evidence type="ECO:0000256" key="6">
    <source>
        <dbReference type="ARBA" id="ARBA00023242"/>
    </source>
</evidence>
<dbReference type="Gene3D" id="3.40.50.150">
    <property type="entry name" value="Vaccinia Virus protein VP39"/>
    <property type="match status" value="1"/>
</dbReference>
<keyword evidence="4 7" id="KW-0808">Transferase</keyword>
<dbReference type="EMBL" id="JBBXMP010000018">
    <property type="protein sequence ID" value="KAL0068402.1"/>
    <property type="molecule type" value="Genomic_DNA"/>
</dbReference>
<dbReference type="InterPro" id="IPR050390">
    <property type="entry name" value="C5-Methyltransferase"/>
</dbReference>
<dbReference type="InterPro" id="IPR022702">
    <property type="entry name" value="Cytosine_MeTrfase1_RFD"/>
</dbReference>
<dbReference type="PANTHER" id="PTHR10629:SF52">
    <property type="entry name" value="DNA (CYTOSINE-5)-METHYLTRANSFERASE 1"/>
    <property type="match status" value="1"/>
</dbReference>
<keyword evidence="6" id="KW-0539">Nucleus</keyword>
<sequence>MVLRLVGVVVPTLEQVMINQRKSNKRKKSSEEADPGSGAEERFRDVEPEREGPELVLEGETPEDDDEVDVSGTRADDKTVRILRDFAFFDVNDIDRMVPLDAHVQEGTSVEGAGFVTPLFINDEDEGNGDEEELETRYIRLGAIFGFWVDYASENGVVWVETQFSWYILENSSKDYAAIHQKFMKPHRITQVVLNSATRDSKEDYQNFLRRAQFNYGWNEGDLLDSASTIQDALSDALDFLDIEGPIPTSRVLKKLLPTLNKSNKFVGGKLKRPRFKRAGTSDIDASKRVNPTHVTPLIASLAGGLVREALQVVGKKPSSKSRLDRYQQDALPQLLKCIGDKKKPVELLEPDTRDDEHGVFYSRVRVDSEMYQVGDVVLTPREDRCFWEPHHIFADHFWFGRIIYIDGYKQKAHLHYLSHGSHFDVGEVAHPYELFIDQTCVELPLTQLAGKVDLQFIPFQKIPPTIPPNKFYVRYCTEFGPEPTRPTKEESARPCITALTQDRYDRMNFLSAAVPPPDNCPNCIRLAERQDVKVNNNQQSFEYGGHTFHLHDFILYSSNPKINTGPGGPVDIGQLVEIKRLGTAIHYLSVVQLGRIRDIEGIPPEQVVDSERHLFMTPVTEKIRPTDVVRPCFMFPVDRLSNDCLEDWLDMSPYHFFFNLSFPTRDSSSWRERSHPNNTHSCDQCVNDNCESFENHANFLAHRKHNKLSTLDLFGGCGALGLGLADGSQSLEVTHAIEILPSSARTYENSRTTRKTKVYNQCVNTMLKYAIKDYNKLPLERPKQLWDCETDVPSPPRPGDVQVIVAGFPCQTFSHLNRFKQEGSVKSNLILNALSWVDFLKPKYCLFENVPAFKDEKLSIPHTQRTDGIRDAVQSGYFKLLLRALLEMGYQVRHRVLQAGEYGTPQNRERFFLIAAKGGLQLPQLPEPTHFFPTYKNPSPKYNVPHHIVTINDAISDLQPFDW</sequence>
<dbReference type="PROSITE" id="PS51679">
    <property type="entry name" value="SAM_MT_C5"/>
    <property type="match status" value="1"/>
</dbReference>
<proteinExistence type="inferred from homology"/>
<reference evidence="10 11" key="1">
    <citation type="submission" date="2024-05" db="EMBL/GenBank/DDBJ databases">
        <title>A draft genome resource for the thread blight pathogen Marasmius tenuissimus strain MS-2.</title>
        <authorList>
            <person name="Yulfo-Soto G.E."/>
            <person name="Baruah I.K."/>
            <person name="Amoako-Attah I."/>
            <person name="Bukari Y."/>
            <person name="Meinhardt L.W."/>
            <person name="Bailey B.A."/>
            <person name="Cohen S.P."/>
        </authorList>
    </citation>
    <scope>NUCLEOTIDE SEQUENCE [LARGE SCALE GENOMIC DNA]</scope>
    <source>
        <strain evidence="10 11">MS-2</strain>
    </source>
</reference>
<evidence type="ECO:0000256" key="7">
    <source>
        <dbReference type="PROSITE-ProRule" id="PRU01016"/>
    </source>
</evidence>
<dbReference type="EC" id="2.1.1.37" evidence="2"/>
<dbReference type="Pfam" id="PF12047">
    <property type="entry name" value="DNMT1-RFD"/>
    <property type="match status" value="1"/>
</dbReference>
<dbReference type="Pfam" id="PF00145">
    <property type="entry name" value="DNA_methylase"/>
    <property type="match status" value="1"/>
</dbReference>
<organism evidence="10 11">
    <name type="scientific">Marasmius tenuissimus</name>
    <dbReference type="NCBI Taxonomy" id="585030"/>
    <lineage>
        <taxon>Eukaryota</taxon>
        <taxon>Fungi</taxon>
        <taxon>Dikarya</taxon>
        <taxon>Basidiomycota</taxon>
        <taxon>Agaricomycotina</taxon>
        <taxon>Agaricomycetes</taxon>
        <taxon>Agaricomycetidae</taxon>
        <taxon>Agaricales</taxon>
        <taxon>Marasmiineae</taxon>
        <taxon>Marasmiaceae</taxon>
        <taxon>Marasmius</taxon>
    </lineage>
</organism>
<name>A0ABR3A341_9AGAR</name>
<feature type="active site" evidence="7">
    <location>
        <position position="811"/>
    </location>
</feature>
<keyword evidence="5 7" id="KW-0949">S-adenosyl-L-methionine</keyword>
<accession>A0ABR3A341</accession>
<feature type="compositionally biased region" description="Basic and acidic residues" evidence="8">
    <location>
        <begin position="39"/>
        <end position="53"/>
    </location>
</feature>
<evidence type="ECO:0000259" key="9">
    <source>
        <dbReference type="Pfam" id="PF12047"/>
    </source>
</evidence>
<protein>
    <recommendedName>
        <fullName evidence="2">DNA (cytosine-5-)-methyltransferase</fullName>
        <ecNumber evidence="2">2.1.1.37</ecNumber>
    </recommendedName>
</protein>
<evidence type="ECO:0000256" key="2">
    <source>
        <dbReference type="ARBA" id="ARBA00011975"/>
    </source>
</evidence>
<dbReference type="InterPro" id="IPR029063">
    <property type="entry name" value="SAM-dependent_MTases_sf"/>
</dbReference>
<evidence type="ECO:0000313" key="11">
    <source>
        <dbReference type="Proteomes" id="UP001437256"/>
    </source>
</evidence>
<evidence type="ECO:0000256" key="1">
    <source>
        <dbReference type="ARBA" id="ARBA00004123"/>
    </source>
</evidence>
<evidence type="ECO:0000313" key="10">
    <source>
        <dbReference type="EMBL" id="KAL0068402.1"/>
    </source>
</evidence>
<feature type="region of interest" description="Disordered" evidence="8">
    <location>
        <begin position="20"/>
        <end position="73"/>
    </location>
</feature>
<comment type="caution">
    <text evidence="10">The sequence shown here is derived from an EMBL/GenBank/DDBJ whole genome shotgun (WGS) entry which is preliminary data.</text>
</comment>
<dbReference type="InterPro" id="IPR043151">
    <property type="entry name" value="BAH_sf"/>
</dbReference>